<evidence type="ECO:0008006" key="3">
    <source>
        <dbReference type="Google" id="ProtNLM"/>
    </source>
</evidence>
<accession>A0ABS9H4P3</accession>
<proteinExistence type="predicted"/>
<gene>
    <name evidence="1" type="ORF">L2716_13780</name>
</gene>
<dbReference type="EMBL" id="JAKIJS010000001">
    <property type="protein sequence ID" value="MCF6138802.1"/>
    <property type="molecule type" value="Genomic_DNA"/>
</dbReference>
<reference evidence="1 2" key="1">
    <citation type="submission" date="2022-01" db="EMBL/GenBank/DDBJ databases">
        <title>Alkalihalobacillus sp. EGI L200015, a novel bacterium isolated from a salt lake sediment.</title>
        <authorList>
            <person name="Gao L."/>
            <person name="Fang B.-Z."/>
            <person name="Li W.-J."/>
        </authorList>
    </citation>
    <scope>NUCLEOTIDE SEQUENCE [LARGE SCALE GENOMIC DNA]</scope>
    <source>
        <strain evidence="1 2">KCTC 12718</strain>
    </source>
</reference>
<name>A0ABS9H4P3_9BACL</name>
<organism evidence="1 2">
    <name type="scientific">Pseudalkalibacillus berkeleyi</name>
    <dbReference type="NCBI Taxonomy" id="1069813"/>
    <lineage>
        <taxon>Bacteria</taxon>
        <taxon>Bacillati</taxon>
        <taxon>Bacillota</taxon>
        <taxon>Bacilli</taxon>
        <taxon>Bacillales</taxon>
        <taxon>Fictibacillaceae</taxon>
        <taxon>Pseudalkalibacillus</taxon>
    </lineage>
</organism>
<protein>
    <recommendedName>
        <fullName evidence="3">DUF3298 domain-containing protein</fullName>
    </recommendedName>
</protein>
<dbReference type="Proteomes" id="UP001649381">
    <property type="component" value="Unassembled WGS sequence"/>
</dbReference>
<sequence length="226" mass="25897">MKKRLMILFYFMAIFLSIGGVALSNSMLLKEEKNVDLNYKDVTVELKDLGNDKYLVTMRVDWKKIPEIREKDILAIGLQDTNNDFTILLNTIMGKQHYTLSNGKEKKSETITYSFNDGQQYFTKAEGVGHLQNLKDDEGDFKVTKLLQELEFIMDVNDSSETSEIKVEAISHHMYNYKRSISDADFNIRYNLGEAMVVFDDAKDLGAYGIPKKVIGEIPIPKSRLD</sequence>
<keyword evidence="2" id="KW-1185">Reference proteome</keyword>
<evidence type="ECO:0000313" key="1">
    <source>
        <dbReference type="EMBL" id="MCF6138802.1"/>
    </source>
</evidence>
<comment type="caution">
    <text evidence="1">The sequence shown here is derived from an EMBL/GenBank/DDBJ whole genome shotgun (WGS) entry which is preliminary data.</text>
</comment>
<dbReference type="RefSeq" id="WP_236336870.1">
    <property type="nucleotide sequence ID" value="NZ_JAKIJS010000001.1"/>
</dbReference>
<evidence type="ECO:0000313" key="2">
    <source>
        <dbReference type="Proteomes" id="UP001649381"/>
    </source>
</evidence>